<gene>
    <name evidence="1" type="ORF">DGD08_09685</name>
</gene>
<accession>A0A3D4V8I4</accession>
<sequence length="143" mass="15157">MSQTTPSSLPYGPATPAIRRFLVRLAALGASERQSAIASYGTARDTRAWHIAETALGEVIDRSGRSGAQEALAGPLLQLVRRPQAPAQVPESAEAALDTLEPMAEPALAALLALVVRDLLEPRDFATLYEPLAHVIPLDALTP</sequence>
<proteinExistence type="predicted"/>
<reference evidence="1 2" key="1">
    <citation type="journal article" date="2018" name="Nat. Biotechnol.">
        <title>A standardized bacterial taxonomy based on genome phylogeny substantially revises the tree of life.</title>
        <authorList>
            <person name="Parks D.H."/>
            <person name="Chuvochina M."/>
            <person name="Waite D.W."/>
            <person name="Rinke C."/>
            <person name="Skarshewski A."/>
            <person name="Chaumeil P.A."/>
            <person name="Hugenholtz P."/>
        </authorList>
    </citation>
    <scope>NUCLEOTIDE SEQUENCE [LARGE SCALE GENOMIC DNA]</scope>
    <source>
        <strain evidence="1">UBA8844</strain>
    </source>
</reference>
<evidence type="ECO:0000313" key="1">
    <source>
        <dbReference type="EMBL" id="HCT57459.1"/>
    </source>
</evidence>
<dbReference type="Proteomes" id="UP000264071">
    <property type="component" value="Unassembled WGS sequence"/>
</dbReference>
<dbReference type="EMBL" id="DPIY01000009">
    <property type="protein sequence ID" value="HCT57459.1"/>
    <property type="molecule type" value="Genomic_DNA"/>
</dbReference>
<name>A0A3D4V8I4_9BACT</name>
<dbReference type="AlphaFoldDB" id="A0A3D4V8I4"/>
<evidence type="ECO:0000313" key="2">
    <source>
        <dbReference type="Proteomes" id="UP000264071"/>
    </source>
</evidence>
<comment type="caution">
    <text evidence="1">The sequence shown here is derived from an EMBL/GenBank/DDBJ whole genome shotgun (WGS) entry which is preliminary data.</text>
</comment>
<protein>
    <submittedName>
        <fullName evidence="1">Uncharacterized protein</fullName>
    </submittedName>
</protein>
<organism evidence="1 2">
    <name type="scientific">Gemmatimonas aurantiaca</name>
    <dbReference type="NCBI Taxonomy" id="173480"/>
    <lineage>
        <taxon>Bacteria</taxon>
        <taxon>Pseudomonadati</taxon>
        <taxon>Gemmatimonadota</taxon>
        <taxon>Gemmatimonadia</taxon>
        <taxon>Gemmatimonadales</taxon>
        <taxon>Gemmatimonadaceae</taxon>
        <taxon>Gemmatimonas</taxon>
    </lineage>
</organism>